<keyword evidence="3" id="KW-0732">Signal</keyword>
<dbReference type="GO" id="GO:0072546">
    <property type="term" value="C:EMC complex"/>
    <property type="evidence" value="ECO:0007669"/>
    <property type="project" value="TreeGrafter"/>
</dbReference>
<dbReference type="EMBL" id="CP054548">
    <property type="protein sequence ID" value="QSL67146.1"/>
    <property type="molecule type" value="Genomic_DNA"/>
</dbReference>
<dbReference type="Proteomes" id="UP000663699">
    <property type="component" value="Chromosome 17"/>
</dbReference>
<proteinExistence type="predicted"/>
<dbReference type="Pfam" id="PF09430">
    <property type="entry name" value="EMC7_beta-sandw"/>
    <property type="match status" value="1"/>
</dbReference>
<dbReference type="InterPro" id="IPR019008">
    <property type="entry name" value="Beta_sandwich_EMC7"/>
</dbReference>
<evidence type="ECO:0000256" key="2">
    <source>
        <dbReference type="ARBA" id="ARBA00022692"/>
    </source>
</evidence>
<evidence type="ECO:0000256" key="5">
    <source>
        <dbReference type="ARBA" id="ARBA00023136"/>
    </source>
</evidence>
<accession>A0A899G2I3</accession>
<evidence type="ECO:0000256" key="4">
    <source>
        <dbReference type="ARBA" id="ARBA00022989"/>
    </source>
</evidence>
<evidence type="ECO:0000256" key="6">
    <source>
        <dbReference type="SAM" id="Phobius"/>
    </source>
</evidence>
<sequence>MLFHETQKQWQNVLSIFQKRHYKINLFKKSYNYSLSDILHRNDNMKFQAFYIFLIFTGIVLSIELKGSIVPNAYLSSPRFLPSTIILLSSANILKKTHITFKGSFSIKNVTKGSYLLEVVCSTHIFDPLRVDVSLIKEAQTDKLDLSSEKNSETSSLERIQVYKVYPGNKWDDFGPKMPYPIQFSPKGVQSYDIKEDASKILLLKNPIVQLSIVTVIILFILPRLMGTLDTEQLMEHQRAQAQKKEKDRPR</sequence>
<evidence type="ECO:0000313" key="9">
    <source>
        <dbReference type="Proteomes" id="UP000663699"/>
    </source>
</evidence>
<dbReference type="AlphaFoldDB" id="A0A899G2I3"/>
<gene>
    <name evidence="8" type="ORF">MERGE_001535</name>
</gene>
<keyword evidence="5 6" id="KW-0472">Membrane</keyword>
<evidence type="ECO:0000256" key="3">
    <source>
        <dbReference type="ARBA" id="ARBA00022729"/>
    </source>
</evidence>
<keyword evidence="2 6" id="KW-0812">Transmembrane</keyword>
<keyword evidence="4 6" id="KW-1133">Transmembrane helix</keyword>
<reference evidence="8" key="1">
    <citation type="submission" date="2020-06" db="EMBL/GenBank/DDBJ databases">
        <title>Genomes of multiple members of Pneumocystis genus reveal paths to human pathogen Pneumocystis jirovecii.</title>
        <authorList>
            <person name="Cisse O.H."/>
            <person name="Ma L."/>
            <person name="Dekker J."/>
            <person name="Khil P."/>
            <person name="Jo J."/>
            <person name="Brenchley J."/>
            <person name="Blair R."/>
            <person name="Pahar B."/>
            <person name="Chabe M."/>
            <person name="Van Rompay K.A."/>
            <person name="Keesler R."/>
            <person name="Sukura A."/>
            <person name="Hirsch V."/>
            <person name="Kutty G."/>
            <person name="Liu Y."/>
            <person name="Peng L."/>
            <person name="Chen J."/>
            <person name="Song J."/>
            <person name="Weissenbacher-Lang C."/>
            <person name="Xu J."/>
            <person name="Upham N.S."/>
            <person name="Stajich J.E."/>
            <person name="Cuomo C.A."/>
            <person name="Cushion M.T."/>
            <person name="Kovacs J.A."/>
        </authorList>
    </citation>
    <scope>NUCLEOTIDE SEQUENCE</scope>
    <source>
        <strain evidence="8">2A</strain>
    </source>
</reference>
<dbReference type="PANTHER" id="PTHR13605:SF4">
    <property type="entry name" value="ER MEMBRANE PROTEIN COMPLEX SUBUNIT 7"/>
    <property type="match status" value="1"/>
</dbReference>
<evidence type="ECO:0000313" key="8">
    <source>
        <dbReference type="EMBL" id="QSL67146.1"/>
    </source>
</evidence>
<feature type="transmembrane region" description="Helical" evidence="6">
    <location>
        <begin position="49"/>
        <end position="70"/>
    </location>
</feature>
<organism evidence="8 9">
    <name type="scientific">Pneumocystis wakefieldiae</name>
    <dbReference type="NCBI Taxonomy" id="38082"/>
    <lineage>
        <taxon>Eukaryota</taxon>
        <taxon>Fungi</taxon>
        <taxon>Dikarya</taxon>
        <taxon>Ascomycota</taxon>
        <taxon>Taphrinomycotina</taxon>
        <taxon>Pneumocystomycetes</taxon>
        <taxon>Pneumocystaceae</taxon>
        <taxon>Pneumocystis</taxon>
    </lineage>
</organism>
<comment type="subcellular location">
    <subcellularLocation>
        <location evidence="1">Membrane</location>
        <topology evidence="1">Single-pass membrane protein</topology>
    </subcellularLocation>
</comment>
<feature type="domain" description="ER membrane protein complex subunit 7 beta-sandwich" evidence="7">
    <location>
        <begin position="84"/>
        <end position="209"/>
    </location>
</feature>
<evidence type="ECO:0000256" key="1">
    <source>
        <dbReference type="ARBA" id="ARBA00004167"/>
    </source>
</evidence>
<name>A0A899G2I3_9ASCO</name>
<protein>
    <recommendedName>
        <fullName evidence="7">ER membrane protein complex subunit 7 beta-sandwich domain-containing protein</fullName>
    </recommendedName>
</protein>
<dbReference type="InterPro" id="IPR039163">
    <property type="entry name" value="EMC7"/>
</dbReference>
<dbReference type="OrthoDB" id="27095at2759"/>
<evidence type="ECO:0000259" key="7">
    <source>
        <dbReference type="Pfam" id="PF09430"/>
    </source>
</evidence>
<keyword evidence="9" id="KW-1185">Reference proteome</keyword>
<dbReference type="PANTHER" id="PTHR13605">
    <property type="entry name" value="ER MEMBRANE PROTEIN COMPLEX SUBUNIT 7"/>
    <property type="match status" value="1"/>
</dbReference>